<evidence type="ECO:0000313" key="4">
    <source>
        <dbReference type="Proteomes" id="UP000298138"/>
    </source>
</evidence>
<reference evidence="3 4" key="1">
    <citation type="submission" date="2019-04" db="EMBL/GenBank/DDBJ databases">
        <title>Comparative genomics and transcriptomics to analyze fruiting body development in filamentous ascomycetes.</title>
        <authorList>
            <consortium name="DOE Joint Genome Institute"/>
            <person name="Lutkenhaus R."/>
            <person name="Traeger S."/>
            <person name="Breuer J."/>
            <person name="Kuo A."/>
            <person name="Lipzen A."/>
            <person name="Pangilinan J."/>
            <person name="Dilworth D."/>
            <person name="Sandor L."/>
            <person name="Poggeler S."/>
            <person name="Barry K."/>
            <person name="Grigoriev I.V."/>
            <person name="Nowrousian M."/>
        </authorList>
    </citation>
    <scope>NUCLEOTIDE SEQUENCE [LARGE SCALE GENOMIC DNA]</scope>
    <source>
        <strain evidence="3 4">CBS 389.68</strain>
    </source>
</reference>
<dbReference type="GO" id="GO:0006888">
    <property type="term" value="P:endoplasmic reticulum to Golgi vesicle-mediated transport"/>
    <property type="evidence" value="ECO:0007669"/>
    <property type="project" value="InterPro"/>
</dbReference>
<comment type="similarity">
    <text evidence="1">Belongs to the TRAPP small subunits family. Sedlin subfamily.</text>
</comment>
<protein>
    <recommendedName>
        <fullName evidence="2">Trafficking protein particle complex subunit 2-like protein</fullName>
    </recommendedName>
</protein>
<dbReference type="GO" id="GO:0005737">
    <property type="term" value="C:cytoplasm"/>
    <property type="evidence" value="ECO:0007669"/>
    <property type="project" value="GOC"/>
</dbReference>
<evidence type="ECO:0000313" key="3">
    <source>
        <dbReference type="EMBL" id="TGZ83165.1"/>
    </source>
</evidence>
<dbReference type="Proteomes" id="UP000298138">
    <property type="component" value="Unassembled WGS sequence"/>
</dbReference>
<keyword evidence="4" id="KW-1185">Reference proteome</keyword>
<sequence>MASSLLPPRIACVAIIGKKNSPLFLSTFTKSRDTLFFHFLIHTTLDIFTLRLPSKTNGDSDFGLLYAVDEELACYGWLTNTGIKFVVAVENPTSSGGEDLKPVFRALQTAYIRLVCNPFFENDELGAIKSKRFQKEVGDIVEGWRPGSRGE</sequence>
<evidence type="ECO:0000256" key="2">
    <source>
        <dbReference type="ARBA" id="ARBA00024408"/>
    </source>
</evidence>
<dbReference type="InterPro" id="IPR011012">
    <property type="entry name" value="Longin-like_dom_sf"/>
</dbReference>
<dbReference type="Pfam" id="PF04628">
    <property type="entry name" value="Sedlin_N"/>
    <property type="match status" value="1"/>
</dbReference>
<dbReference type="SUPFAM" id="SSF64356">
    <property type="entry name" value="SNARE-like"/>
    <property type="match status" value="1"/>
</dbReference>
<dbReference type="InterPro" id="IPR044760">
    <property type="entry name" value="TRAPPC2L"/>
</dbReference>
<name>A0A4V3SJ97_9PEZI</name>
<gene>
    <name evidence="3" type="ORF">EX30DRAFT_370189</name>
</gene>
<dbReference type="STRING" id="341454.A0A4V3SJ97"/>
<dbReference type="InParanoid" id="A0A4V3SJ97"/>
<dbReference type="Gene3D" id="3.30.450.70">
    <property type="match status" value="1"/>
</dbReference>
<proteinExistence type="inferred from homology"/>
<evidence type="ECO:0000256" key="1">
    <source>
        <dbReference type="ARBA" id="ARBA00006626"/>
    </source>
</evidence>
<organism evidence="3 4">
    <name type="scientific">Ascodesmis nigricans</name>
    <dbReference type="NCBI Taxonomy" id="341454"/>
    <lineage>
        <taxon>Eukaryota</taxon>
        <taxon>Fungi</taxon>
        <taxon>Dikarya</taxon>
        <taxon>Ascomycota</taxon>
        <taxon>Pezizomycotina</taxon>
        <taxon>Pezizomycetes</taxon>
        <taxon>Pezizales</taxon>
        <taxon>Ascodesmidaceae</taxon>
        <taxon>Ascodesmis</taxon>
    </lineage>
</organism>
<accession>A0A4V3SJ97</accession>
<dbReference type="EMBL" id="ML220114">
    <property type="protein sequence ID" value="TGZ83165.1"/>
    <property type="molecule type" value="Genomic_DNA"/>
</dbReference>
<dbReference type="InterPro" id="IPR006722">
    <property type="entry name" value="Sedlin"/>
</dbReference>
<dbReference type="AlphaFoldDB" id="A0A4V3SJ97"/>
<dbReference type="PANTHER" id="PTHR12403">
    <property type="entry name" value="TRAFFICKING PROTEIN PARTICLE COMPLEX SUBUNIT 2"/>
    <property type="match status" value="1"/>
</dbReference>
<dbReference type="OrthoDB" id="18320at2759"/>
<dbReference type="FunCoup" id="A0A4V3SJ97">
    <property type="interactions" value="14"/>
</dbReference>
<dbReference type="CDD" id="cd14854">
    <property type="entry name" value="TRAPPC2L"/>
    <property type="match status" value="1"/>
</dbReference>